<protein>
    <submittedName>
        <fullName evidence="3">Uncharacterized protein</fullName>
    </submittedName>
</protein>
<proteinExistence type="predicted"/>
<accession>A0A835Z1Y8</accession>
<feature type="compositionally biased region" description="Low complexity" evidence="1">
    <location>
        <begin position="279"/>
        <end position="299"/>
    </location>
</feature>
<evidence type="ECO:0000313" key="3">
    <source>
        <dbReference type="EMBL" id="KAG5183560.1"/>
    </source>
</evidence>
<reference evidence="3" key="1">
    <citation type="submission" date="2021-02" db="EMBL/GenBank/DDBJ databases">
        <title>First Annotated Genome of the Yellow-green Alga Tribonema minus.</title>
        <authorList>
            <person name="Mahan K.M."/>
        </authorList>
    </citation>
    <scope>NUCLEOTIDE SEQUENCE</scope>
    <source>
        <strain evidence="3">UTEX B ZZ1240</strain>
    </source>
</reference>
<dbReference type="EMBL" id="JAFCMP010000201">
    <property type="protein sequence ID" value="KAG5183560.1"/>
    <property type="molecule type" value="Genomic_DNA"/>
</dbReference>
<dbReference type="Proteomes" id="UP000664859">
    <property type="component" value="Unassembled WGS sequence"/>
</dbReference>
<feature type="compositionally biased region" description="Low complexity" evidence="1">
    <location>
        <begin position="257"/>
        <end position="271"/>
    </location>
</feature>
<feature type="region of interest" description="Disordered" evidence="1">
    <location>
        <begin position="73"/>
        <end position="104"/>
    </location>
</feature>
<keyword evidence="4" id="KW-1185">Reference proteome</keyword>
<feature type="region of interest" description="Disordered" evidence="1">
    <location>
        <begin position="136"/>
        <end position="176"/>
    </location>
</feature>
<feature type="compositionally biased region" description="Pro residues" evidence="1">
    <location>
        <begin position="76"/>
        <end position="90"/>
    </location>
</feature>
<feature type="compositionally biased region" description="Low complexity" evidence="1">
    <location>
        <begin position="795"/>
        <end position="806"/>
    </location>
</feature>
<feature type="compositionally biased region" description="Low complexity" evidence="1">
    <location>
        <begin position="221"/>
        <end position="232"/>
    </location>
</feature>
<feature type="region of interest" description="Disordered" evidence="1">
    <location>
        <begin position="939"/>
        <end position="969"/>
    </location>
</feature>
<feature type="signal peptide" evidence="2">
    <location>
        <begin position="1"/>
        <end position="22"/>
    </location>
</feature>
<sequence>MWEARVLLQLFMPLGFLGTGKSSIAKELQQRLGAAVISSEYLEVGKGGKKQARRLKSQEYEQAIKTALCAQYRALPPLPPPPPTAPPAATPPGAAAGDTSAAGAGTTPAAAAAAAAAGATSNAAVAGVKPAQPAASAAAAAPSPMHVDQQSSGEGHLNKQQLGRRSNDGASSTGVAGGMPAAAAVAAAAAAAGTRPEQVNAQGGKGGKKGKARGFGGDNRPPAAADVAGTADAPPPAPEDAMEVERRGGKAHRGKRGNPNNGNAARGQQAALPRHDDATSSAASSTAPSTAPASSTSAAGATPAAAAPAAMAAAAAALPAQHPHNAKGKHGKGGRNGGTSNGTGADQSDPRLGNGGGGQQGQNGHDTAGAGAKHAPAGASGSSSMAAATSSGSAQQHAGSSRGGGRGVGVTGAELGSSTHDIMEVDAADLPAPVSAAGKESHHAVIADAAVLSTNGGTKAAGPAGVAAAAGAQPAARAAAALSTSVSSSAAAQPPPSIGAVAASSSNAPAAARHRALPSPLVVRDKNIPKEDLWRAVGSAQPSAAIALAFGGSARDFGSDAAAAAMLGAVPPVSPWELAVCMRRVMQRAEHPSIMPQADITPGLVCQFASRLAGGYYCSVTPGGKVTGVSYSRWQWLADIADTFGGAHRVIGIPLCRPEQYSTAPPQPLASLLEVGMYACGGFRVEDDAFAGIAQIPGVKELMARDRAARRGAGDADGGKHVGAHQAAWAAAVRAAVREADAALGAMAYDRADADFVRILDDAVHKIEALLTTSDEPTNTAAQSVTARPPPPPAAATSPSTSTPLAADAAGPAAVLTAKAASSSLPLPRTGAFYYAIIARVSDLEAVLGATAVALAKAWLRDRWSLDWPAPGGNVHVTLLFVANSAAATAQAATVQTLHEMLGRKAQMMVTGIACDGQAAALTVTDLLLGSSGVIDGGSGGGSSADDGGVSGSGSGGSGGGGGSSGGNAGGAAAADGAIPCVNTCAHMTLATAPGVAPRHSNNMLEGGRYEFLELAGFAQPAPPLQLAGTVALVHRQSRIA</sequence>
<comment type="caution">
    <text evidence="3">The sequence shown here is derived from an EMBL/GenBank/DDBJ whole genome shotgun (WGS) entry which is preliminary data.</text>
</comment>
<feature type="region of interest" description="Disordered" evidence="1">
    <location>
        <begin position="775"/>
        <end position="806"/>
    </location>
</feature>
<feature type="compositionally biased region" description="Gly residues" evidence="1">
    <location>
        <begin position="401"/>
        <end position="410"/>
    </location>
</feature>
<feature type="region of interest" description="Disordered" evidence="1">
    <location>
        <begin position="194"/>
        <end position="299"/>
    </location>
</feature>
<name>A0A835Z1Y8_9STRA</name>
<evidence type="ECO:0000256" key="1">
    <source>
        <dbReference type="SAM" id="MobiDB-lite"/>
    </source>
</evidence>
<evidence type="ECO:0000256" key="2">
    <source>
        <dbReference type="SAM" id="SignalP"/>
    </source>
</evidence>
<feature type="compositionally biased region" description="Low complexity" evidence="1">
    <location>
        <begin position="91"/>
        <end position="104"/>
    </location>
</feature>
<feature type="chain" id="PRO_5032401888" evidence="2">
    <location>
        <begin position="23"/>
        <end position="1041"/>
    </location>
</feature>
<feature type="compositionally biased region" description="Low complexity" evidence="1">
    <location>
        <begin position="362"/>
        <end position="400"/>
    </location>
</feature>
<evidence type="ECO:0000313" key="4">
    <source>
        <dbReference type="Proteomes" id="UP000664859"/>
    </source>
</evidence>
<keyword evidence="2" id="KW-0732">Signal</keyword>
<feature type="region of interest" description="Disordered" evidence="1">
    <location>
        <begin position="315"/>
        <end position="414"/>
    </location>
</feature>
<gene>
    <name evidence="3" type="ORF">JKP88DRAFT_348626</name>
</gene>
<organism evidence="3 4">
    <name type="scientific">Tribonema minus</name>
    <dbReference type="NCBI Taxonomy" id="303371"/>
    <lineage>
        <taxon>Eukaryota</taxon>
        <taxon>Sar</taxon>
        <taxon>Stramenopiles</taxon>
        <taxon>Ochrophyta</taxon>
        <taxon>PX clade</taxon>
        <taxon>Xanthophyceae</taxon>
        <taxon>Tribonematales</taxon>
        <taxon>Tribonemataceae</taxon>
        <taxon>Tribonema</taxon>
    </lineage>
</organism>
<feature type="compositionally biased region" description="Basic residues" evidence="1">
    <location>
        <begin position="324"/>
        <end position="333"/>
    </location>
</feature>
<dbReference type="AlphaFoldDB" id="A0A835Z1Y8"/>
<feature type="compositionally biased region" description="Polar residues" evidence="1">
    <location>
        <begin position="148"/>
        <end position="173"/>
    </location>
</feature>